<evidence type="ECO:0000313" key="4">
    <source>
        <dbReference type="EMBL" id="OWA53946.1"/>
    </source>
</evidence>
<accession>A0A9X6RNR4</accession>
<dbReference type="InterPro" id="IPR000859">
    <property type="entry name" value="CUB_dom"/>
</dbReference>
<comment type="caution">
    <text evidence="4">The sequence shown here is derived from an EMBL/GenBank/DDBJ whole genome shotgun (WGS) entry which is preliminary data.</text>
</comment>
<dbReference type="CDD" id="cd00041">
    <property type="entry name" value="CUB"/>
    <property type="match status" value="1"/>
</dbReference>
<evidence type="ECO:0000256" key="2">
    <source>
        <dbReference type="SAM" id="SignalP"/>
    </source>
</evidence>
<dbReference type="SUPFAM" id="SSF49854">
    <property type="entry name" value="Spermadhesin, CUB domain"/>
    <property type="match status" value="1"/>
</dbReference>
<gene>
    <name evidence="4" type="ORF">BV898_18370</name>
</gene>
<feature type="domain" description="CUB" evidence="3">
    <location>
        <begin position="28"/>
        <end position="103"/>
    </location>
</feature>
<name>A0A9X6RNR4_HYPEX</name>
<feature type="chain" id="PRO_5040725671" description="CUB domain-containing protein" evidence="2">
    <location>
        <begin position="17"/>
        <end position="115"/>
    </location>
</feature>
<dbReference type="Proteomes" id="UP000192578">
    <property type="component" value="Unassembled WGS sequence"/>
</dbReference>
<sequence>MMRLLVFTAVLALVGAQDGTIIFDAVEAFFESPNYPNNYDDNLDIRATIVRPAGSRLSFSAEAVGTESFDILTLLEGSEILGYFRGHEGPQEIHSNGNQVVRCHKNTCKQRKKTL</sequence>
<evidence type="ECO:0000313" key="5">
    <source>
        <dbReference type="Proteomes" id="UP000192578"/>
    </source>
</evidence>
<reference evidence="5" key="1">
    <citation type="submission" date="2017-01" db="EMBL/GenBank/DDBJ databases">
        <title>Comparative genomics of anhydrobiosis in the tardigrade Hypsibius dujardini.</title>
        <authorList>
            <person name="Yoshida Y."/>
            <person name="Koutsovoulos G."/>
            <person name="Laetsch D."/>
            <person name="Stevens L."/>
            <person name="Kumar S."/>
            <person name="Horikawa D."/>
            <person name="Ishino K."/>
            <person name="Komine S."/>
            <person name="Tomita M."/>
            <person name="Blaxter M."/>
            <person name="Arakawa K."/>
        </authorList>
    </citation>
    <scope>NUCLEOTIDE SEQUENCE [LARGE SCALE GENOMIC DNA]</scope>
    <source>
        <strain evidence="5">Z151</strain>
    </source>
</reference>
<keyword evidence="2" id="KW-0732">Signal</keyword>
<dbReference type="EMBL" id="MTYJ01000359">
    <property type="protein sequence ID" value="OWA53946.1"/>
    <property type="molecule type" value="Genomic_DNA"/>
</dbReference>
<feature type="signal peptide" evidence="2">
    <location>
        <begin position="1"/>
        <end position="16"/>
    </location>
</feature>
<keyword evidence="5" id="KW-1185">Reference proteome</keyword>
<protein>
    <recommendedName>
        <fullName evidence="3">CUB domain-containing protein</fullName>
    </recommendedName>
</protein>
<dbReference type="Pfam" id="PF00431">
    <property type="entry name" value="CUB"/>
    <property type="match status" value="1"/>
</dbReference>
<organism evidence="4 5">
    <name type="scientific">Hypsibius exemplaris</name>
    <name type="common">Freshwater tardigrade</name>
    <dbReference type="NCBI Taxonomy" id="2072580"/>
    <lineage>
        <taxon>Eukaryota</taxon>
        <taxon>Metazoa</taxon>
        <taxon>Ecdysozoa</taxon>
        <taxon>Tardigrada</taxon>
        <taxon>Eutardigrada</taxon>
        <taxon>Parachela</taxon>
        <taxon>Hypsibioidea</taxon>
        <taxon>Hypsibiidae</taxon>
        <taxon>Hypsibius</taxon>
    </lineage>
</organism>
<dbReference type="AlphaFoldDB" id="A0A9X6RNR4"/>
<dbReference type="InterPro" id="IPR035914">
    <property type="entry name" value="Sperma_CUB_dom_sf"/>
</dbReference>
<proteinExistence type="predicted"/>
<keyword evidence="1" id="KW-1015">Disulfide bond</keyword>
<evidence type="ECO:0000256" key="1">
    <source>
        <dbReference type="ARBA" id="ARBA00023157"/>
    </source>
</evidence>
<dbReference type="Gene3D" id="2.60.120.290">
    <property type="entry name" value="Spermadhesin, CUB domain"/>
    <property type="match status" value="1"/>
</dbReference>
<evidence type="ECO:0000259" key="3">
    <source>
        <dbReference type="Pfam" id="PF00431"/>
    </source>
</evidence>